<dbReference type="Pfam" id="PF00903">
    <property type="entry name" value="Glyoxalase"/>
    <property type="match status" value="1"/>
</dbReference>
<proteinExistence type="predicted"/>
<evidence type="ECO:0000313" key="2">
    <source>
        <dbReference type="EMBL" id="OPA72942.1"/>
    </source>
</evidence>
<dbReference type="STRING" id="1324314.BVG16_31285"/>
<sequence length="120" mass="13819">MSEQVVERFVDRIDAVFLPVRNLQESLEWYQKVFGFGLRWSNERMAGLAIAANCGFHLVQIPDFEPINKYTPFNYVVKNADEVRARLGQLGVEVSEIRNGEPRRFDLTDNNGNMISVIQI</sequence>
<comment type="caution">
    <text evidence="2">The sequence shown here is derived from an EMBL/GenBank/DDBJ whole genome shotgun (WGS) entry which is preliminary data.</text>
</comment>
<evidence type="ECO:0000313" key="3">
    <source>
        <dbReference type="Proteomes" id="UP000190188"/>
    </source>
</evidence>
<dbReference type="PROSITE" id="PS51819">
    <property type="entry name" value="VOC"/>
    <property type="match status" value="1"/>
</dbReference>
<dbReference type="EMBL" id="MSZX01000025">
    <property type="protein sequence ID" value="OPA72942.1"/>
    <property type="molecule type" value="Genomic_DNA"/>
</dbReference>
<feature type="domain" description="VOC" evidence="1">
    <location>
        <begin position="12"/>
        <end position="120"/>
    </location>
</feature>
<dbReference type="InterPro" id="IPR029068">
    <property type="entry name" value="Glyas_Bleomycin-R_OHBP_Dase"/>
</dbReference>
<dbReference type="Proteomes" id="UP000190188">
    <property type="component" value="Unassembled WGS sequence"/>
</dbReference>
<dbReference type="SUPFAM" id="SSF54593">
    <property type="entry name" value="Glyoxalase/Bleomycin resistance protein/Dihydroxybiphenyl dioxygenase"/>
    <property type="match status" value="1"/>
</dbReference>
<accession>A0A1T2WZA7</accession>
<protein>
    <recommendedName>
        <fullName evidence="1">VOC domain-containing protein</fullName>
    </recommendedName>
</protein>
<dbReference type="RefSeq" id="WP_078503116.1">
    <property type="nucleotide sequence ID" value="NZ_MSZX01000025.1"/>
</dbReference>
<gene>
    <name evidence="2" type="ORF">BVG16_31285</name>
</gene>
<dbReference type="Gene3D" id="3.10.180.10">
    <property type="entry name" value="2,3-Dihydroxybiphenyl 1,2-Dioxygenase, domain 1"/>
    <property type="match status" value="1"/>
</dbReference>
<reference evidence="2 3" key="1">
    <citation type="submission" date="2017-01" db="EMBL/GenBank/DDBJ databases">
        <title>Genome analysis of Paenibacillus selenitrireducens ES3-24.</title>
        <authorList>
            <person name="Xu D."/>
            <person name="Yao R."/>
            <person name="Zheng S."/>
        </authorList>
    </citation>
    <scope>NUCLEOTIDE SEQUENCE [LARGE SCALE GENOMIC DNA]</scope>
    <source>
        <strain evidence="2 3">ES3-24</strain>
    </source>
</reference>
<evidence type="ECO:0000259" key="1">
    <source>
        <dbReference type="PROSITE" id="PS51819"/>
    </source>
</evidence>
<organism evidence="2 3">
    <name type="scientific">Paenibacillus selenitireducens</name>
    <dbReference type="NCBI Taxonomy" id="1324314"/>
    <lineage>
        <taxon>Bacteria</taxon>
        <taxon>Bacillati</taxon>
        <taxon>Bacillota</taxon>
        <taxon>Bacilli</taxon>
        <taxon>Bacillales</taxon>
        <taxon>Paenibacillaceae</taxon>
        <taxon>Paenibacillus</taxon>
    </lineage>
</organism>
<dbReference type="OrthoDB" id="2184229at2"/>
<dbReference type="AlphaFoldDB" id="A0A1T2WZA7"/>
<name>A0A1T2WZA7_9BACL</name>
<dbReference type="InterPro" id="IPR037523">
    <property type="entry name" value="VOC_core"/>
</dbReference>
<keyword evidence="3" id="KW-1185">Reference proteome</keyword>
<dbReference type="InterPro" id="IPR004360">
    <property type="entry name" value="Glyas_Fos-R_dOase_dom"/>
</dbReference>